<evidence type="ECO:0000256" key="1">
    <source>
        <dbReference type="ARBA" id="ARBA00004651"/>
    </source>
</evidence>
<organism evidence="14 15">
    <name type="scientific">Synaphobranchus kaupii</name>
    <name type="common">Kaup's arrowtooth eel</name>
    <dbReference type="NCBI Taxonomy" id="118154"/>
    <lineage>
        <taxon>Eukaryota</taxon>
        <taxon>Metazoa</taxon>
        <taxon>Chordata</taxon>
        <taxon>Craniata</taxon>
        <taxon>Vertebrata</taxon>
        <taxon>Euteleostomi</taxon>
        <taxon>Actinopterygii</taxon>
        <taxon>Neopterygii</taxon>
        <taxon>Teleostei</taxon>
        <taxon>Anguilliformes</taxon>
        <taxon>Synaphobranchidae</taxon>
        <taxon>Synaphobranchus</taxon>
    </lineage>
</organism>
<keyword evidence="5" id="KW-0716">Sensory transduction</keyword>
<dbReference type="GO" id="GO:0004930">
    <property type="term" value="F:G protein-coupled receptor activity"/>
    <property type="evidence" value="ECO:0007669"/>
    <property type="project" value="UniProtKB-KW"/>
</dbReference>
<feature type="transmembrane region" description="Helical" evidence="12">
    <location>
        <begin position="39"/>
        <end position="63"/>
    </location>
</feature>
<dbReference type="Pfam" id="PF13853">
    <property type="entry name" value="7tm_4"/>
    <property type="match status" value="1"/>
</dbReference>
<dbReference type="PROSITE" id="PS50262">
    <property type="entry name" value="G_PROTEIN_RECEP_F1_2"/>
    <property type="match status" value="1"/>
</dbReference>
<keyword evidence="10 11" id="KW-0807">Transducer</keyword>
<keyword evidence="4 11" id="KW-0812">Transmembrane</keyword>
<dbReference type="InterPro" id="IPR050516">
    <property type="entry name" value="Olfactory_GPCR"/>
</dbReference>
<keyword evidence="3" id="KW-1003">Cell membrane</keyword>
<dbReference type="GO" id="GO:0004984">
    <property type="term" value="F:olfactory receptor activity"/>
    <property type="evidence" value="ECO:0007669"/>
    <property type="project" value="InterPro"/>
</dbReference>
<evidence type="ECO:0000256" key="6">
    <source>
        <dbReference type="ARBA" id="ARBA00022989"/>
    </source>
</evidence>
<feature type="transmembrane region" description="Helical" evidence="12">
    <location>
        <begin position="69"/>
        <end position="90"/>
    </location>
</feature>
<dbReference type="OrthoDB" id="6144223at2759"/>
<dbReference type="InterPro" id="IPR000725">
    <property type="entry name" value="Olfact_rcpt"/>
</dbReference>
<evidence type="ECO:0000256" key="5">
    <source>
        <dbReference type="ARBA" id="ARBA00022725"/>
    </source>
</evidence>
<evidence type="ECO:0000313" key="14">
    <source>
        <dbReference type="EMBL" id="KAJ8368483.1"/>
    </source>
</evidence>
<sequence length="200" mass="22957">MAFLPDAPHQLDYYYNQSYVGYFVIVGGELGLKHFYIELSVLLLAVYIIVIIGNLTVFTVVILDTKLHTPMYIFLSNLSIIDIVITTSVLPKMIMVCLWNDVIISFSGCFLQLYFYLAFQSVESFVLTAMSFDRYVAICNPLRYNDIVTPRTATVKNLHPNVLIMVSIVNCFLTPFVNPIIYSFRNKDLKTAIRKQLHFN</sequence>
<accession>A0A9Q1FVG1</accession>
<keyword evidence="7 11" id="KW-0297">G-protein coupled receptor</keyword>
<dbReference type="GO" id="GO:0005886">
    <property type="term" value="C:plasma membrane"/>
    <property type="evidence" value="ECO:0007669"/>
    <property type="project" value="UniProtKB-SubCell"/>
</dbReference>
<evidence type="ECO:0000256" key="12">
    <source>
        <dbReference type="SAM" id="Phobius"/>
    </source>
</evidence>
<dbReference type="AlphaFoldDB" id="A0A9Q1FVG1"/>
<dbReference type="PANTHER" id="PTHR26452">
    <property type="entry name" value="OLFACTORY RECEPTOR"/>
    <property type="match status" value="1"/>
</dbReference>
<comment type="caution">
    <text evidence="14">The sequence shown here is derived from an EMBL/GenBank/DDBJ whole genome shotgun (WGS) entry which is preliminary data.</text>
</comment>
<evidence type="ECO:0000256" key="3">
    <source>
        <dbReference type="ARBA" id="ARBA00022475"/>
    </source>
</evidence>
<dbReference type="InterPro" id="IPR017452">
    <property type="entry name" value="GPCR_Rhodpsn_7TM"/>
</dbReference>
<dbReference type="Proteomes" id="UP001152622">
    <property type="component" value="Chromosome 3"/>
</dbReference>
<keyword evidence="9 11" id="KW-0675">Receptor</keyword>
<feature type="transmembrane region" description="Helical" evidence="12">
    <location>
        <begin position="97"/>
        <end position="117"/>
    </location>
</feature>
<dbReference type="FunFam" id="1.10.1220.70:FF:000001">
    <property type="entry name" value="Olfactory receptor"/>
    <property type="match status" value="1"/>
</dbReference>
<protein>
    <recommendedName>
        <fullName evidence="13">G-protein coupled receptors family 1 profile domain-containing protein</fullName>
    </recommendedName>
</protein>
<reference evidence="14" key="1">
    <citation type="journal article" date="2023" name="Science">
        <title>Genome structures resolve the early diversification of teleost fishes.</title>
        <authorList>
            <person name="Parey E."/>
            <person name="Louis A."/>
            <person name="Montfort J."/>
            <person name="Bouchez O."/>
            <person name="Roques C."/>
            <person name="Iampietro C."/>
            <person name="Lluch J."/>
            <person name="Castinel A."/>
            <person name="Donnadieu C."/>
            <person name="Desvignes T."/>
            <person name="Floi Bucao C."/>
            <person name="Jouanno E."/>
            <person name="Wen M."/>
            <person name="Mejri S."/>
            <person name="Dirks R."/>
            <person name="Jansen H."/>
            <person name="Henkel C."/>
            <person name="Chen W.J."/>
            <person name="Zahm M."/>
            <person name="Cabau C."/>
            <person name="Klopp C."/>
            <person name="Thompson A.W."/>
            <person name="Robinson-Rechavi M."/>
            <person name="Braasch I."/>
            <person name="Lecointre G."/>
            <person name="Bobe J."/>
            <person name="Postlethwait J.H."/>
            <person name="Berthelot C."/>
            <person name="Roest Crollius H."/>
            <person name="Guiguen Y."/>
        </authorList>
    </citation>
    <scope>NUCLEOTIDE SEQUENCE</scope>
    <source>
        <strain evidence="14">WJC10195</strain>
    </source>
</reference>
<comment type="similarity">
    <text evidence="2 11">Belongs to the G-protein coupled receptor 1 family.</text>
</comment>
<keyword evidence="8 12" id="KW-0472">Membrane</keyword>
<evidence type="ECO:0000256" key="2">
    <source>
        <dbReference type="ARBA" id="ARBA00010663"/>
    </source>
</evidence>
<dbReference type="SUPFAM" id="SSF81321">
    <property type="entry name" value="Family A G protein-coupled receptor-like"/>
    <property type="match status" value="2"/>
</dbReference>
<evidence type="ECO:0000313" key="15">
    <source>
        <dbReference type="Proteomes" id="UP001152622"/>
    </source>
</evidence>
<feature type="domain" description="G-protein coupled receptors family 1 profile" evidence="13">
    <location>
        <begin position="53"/>
        <end position="155"/>
    </location>
</feature>
<evidence type="ECO:0000256" key="9">
    <source>
        <dbReference type="ARBA" id="ARBA00023170"/>
    </source>
</evidence>
<dbReference type="PROSITE" id="PS00237">
    <property type="entry name" value="G_PROTEIN_RECEP_F1_1"/>
    <property type="match status" value="1"/>
</dbReference>
<dbReference type="Gene3D" id="1.10.1220.70">
    <property type="match status" value="1"/>
</dbReference>
<feature type="transmembrane region" description="Helical" evidence="12">
    <location>
        <begin position="13"/>
        <end position="32"/>
    </location>
</feature>
<evidence type="ECO:0000259" key="13">
    <source>
        <dbReference type="PROSITE" id="PS50262"/>
    </source>
</evidence>
<evidence type="ECO:0000256" key="4">
    <source>
        <dbReference type="ARBA" id="ARBA00022692"/>
    </source>
</evidence>
<dbReference type="PRINTS" id="PR00237">
    <property type="entry name" value="GPCRRHODOPSN"/>
</dbReference>
<dbReference type="InterPro" id="IPR000276">
    <property type="entry name" value="GPCR_Rhodpsn"/>
</dbReference>
<proteinExistence type="inferred from homology"/>
<name>A0A9Q1FVG1_SYNKA</name>
<gene>
    <name evidence="14" type="ORF">SKAU_G00085110</name>
</gene>
<comment type="subcellular location">
    <subcellularLocation>
        <location evidence="1">Cell membrane</location>
        <topology evidence="1">Multi-pass membrane protein</topology>
    </subcellularLocation>
</comment>
<keyword evidence="5" id="KW-0552">Olfaction</keyword>
<keyword evidence="6 12" id="KW-1133">Transmembrane helix</keyword>
<dbReference type="Gene3D" id="1.20.1070.10">
    <property type="entry name" value="Rhodopsin 7-helix transmembrane proteins"/>
    <property type="match status" value="1"/>
</dbReference>
<dbReference type="EMBL" id="JAINUF010000003">
    <property type="protein sequence ID" value="KAJ8368483.1"/>
    <property type="molecule type" value="Genomic_DNA"/>
</dbReference>
<evidence type="ECO:0000256" key="11">
    <source>
        <dbReference type="RuleBase" id="RU000688"/>
    </source>
</evidence>
<evidence type="ECO:0000256" key="10">
    <source>
        <dbReference type="ARBA" id="ARBA00023224"/>
    </source>
</evidence>
<evidence type="ECO:0000256" key="7">
    <source>
        <dbReference type="ARBA" id="ARBA00023040"/>
    </source>
</evidence>
<keyword evidence="15" id="KW-1185">Reference proteome</keyword>
<feature type="transmembrane region" description="Helical" evidence="12">
    <location>
        <begin position="162"/>
        <end position="184"/>
    </location>
</feature>
<evidence type="ECO:0000256" key="8">
    <source>
        <dbReference type="ARBA" id="ARBA00023136"/>
    </source>
</evidence>